<dbReference type="AlphaFoldDB" id="I0V0L1"/>
<proteinExistence type="predicted"/>
<name>I0V0L1_9PSEU</name>
<accession>I0V0L1</accession>
<sequence>MTTGAVPPPRVLVTVAVALAAALGAQVAAALWGSTAPDPVPVQPVRSADDVGCGAEPCRVLVSTVVNGMPVELLADRDGDNGRLRAGPPSGGSATVTELSARGVRLHHNSLRCSQSAAPVCLVRGSLDGGVVGEVHAWRGDAWHAVGGALFADAVVLDDVVLDDVVDGSGADGADGADHDLRAADVPEVVLVHQACADPVGRSVNAGCSDPGVVAEVVRLGGERVGCTRVESSPDDLRGWPEVDVRDTDLTECPGVLPPR</sequence>
<keyword evidence="3" id="KW-1185">Reference proteome</keyword>
<evidence type="ECO:0000313" key="3">
    <source>
        <dbReference type="Proteomes" id="UP000004691"/>
    </source>
</evidence>
<keyword evidence="1" id="KW-0732">Signal</keyword>
<feature type="chain" id="PRO_5003634650" description="Secreted protein" evidence="1">
    <location>
        <begin position="31"/>
        <end position="260"/>
    </location>
</feature>
<dbReference type="EMBL" id="JH636049">
    <property type="protein sequence ID" value="EID53664.1"/>
    <property type="molecule type" value="Genomic_DNA"/>
</dbReference>
<evidence type="ECO:0000256" key="1">
    <source>
        <dbReference type="SAM" id="SignalP"/>
    </source>
</evidence>
<dbReference type="Proteomes" id="UP000004691">
    <property type="component" value="Unassembled WGS sequence"/>
</dbReference>
<gene>
    <name evidence="2" type="ORF">SacxiDRAFT_1413</name>
</gene>
<dbReference type="HOGENOM" id="CLU_103338_0_0_11"/>
<reference evidence="2 3" key="1">
    <citation type="submission" date="2012-01" db="EMBL/GenBank/DDBJ databases">
        <title>Improved High-Quality Draft sequence of Saccharomonospora xinjiangensis XJ-54.</title>
        <authorList>
            <consortium name="US DOE Joint Genome Institute"/>
            <person name="Lucas S."/>
            <person name="Han J."/>
            <person name="Lapidus A."/>
            <person name="Cheng J.-F."/>
            <person name="Goodwin L."/>
            <person name="Pitluck S."/>
            <person name="Peters L."/>
            <person name="Mikhailova N."/>
            <person name="Teshima H."/>
            <person name="Detter J.C."/>
            <person name="Han C."/>
            <person name="Tapia R."/>
            <person name="Land M."/>
            <person name="Hauser L."/>
            <person name="Kyrpides N."/>
            <person name="Ivanova N."/>
            <person name="Pagani I."/>
            <person name="Brambilla E.-M."/>
            <person name="Klenk H.-P."/>
            <person name="Woyke T."/>
        </authorList>
    </citation>
    <scope>NUCLEOTIDE SEQUENCE [LARGE SCALE GENOMIC DNA]</scope>
    <source>
        <strain evidence="2 3">XJ-54</strain>
    </source>
</reference>
<dbReference type="RefSeq" id="WP_006237798.1">
    <property type="nucleotide sequence ID" value="NZ_JH636049.1"/>
</dbReference>
<evidence type="ECO:0000313" key="2">
    <source>
        <dbReference type="EMBL" id="EID53664.1"/>
    </source>
</evidence>
<organism evidence="2 3">
    <name type="scientific">Saccharomonospora xinjiangensis XJ-54</name>
    <dbReference type="NCBI Taxonomy" id="882086"/>
    <lineage>
        <taxon>Bacteria</taxon>
        <taxon>Bacillati</taxon>
        <taxon>Actinomycetota</taxon>
        <taxon>Actinomycetes</taxon>
        <taxon>Pseudonocardiales</taxon>
        <taxon>Pseudonocardiaceae</taxon>
        <taxon>Saccharomonospora</taxon>
    </lineage>
</organism>
<feature type="signal peptide" evidence="1">
    <location>
        <begin position="1"/>
        <end position="30"/>
    </location>
</feature>
<evidence type="ECO:0008006" key="4">
    <source>
        <dbReference type="Google" id="ProtNLM"/>
    </source>
</evidence>
<dbReference type="STRING" id="882086.SacxiDRAFT_1413"/>
<dbReference type="eggNOG" id="ENOG5031VK0">
    <property type="taxonomic scope" value="Bacteria"/>
</dbReference>
<protein>
    <recommendedName>
        <fullName evidence="4">Secreted protein</fullName>
    </recommendedName>
</protein>